<keyword evidence="5 7" id="KW-0067">ATP-binding</keyword>
<dbReference type="NCBIfam" id="TIGR03168">
    <property type="entry name" value="1-PFK"/>
    <property type="match status" value="1"/>
</dbReference>
<proteinExistence type="inferred from homology"/>
<organism evidence="10 11">
    <name type="scientific">Aquibacillus halophilus</name>
    <dbReference type="NCBI Taxonomy" id="930132"/>
    <lineage>
        <taxon>Bacteria</taxon>
        <taxon>Bacillati</taxon>
        <taxon>Bacillota</taxon>
        <taxon>Bacilli</taxon>
        <taxon>Bacillales</taxon>
        <taxon>Bacillaceae</taxon>
        <taxon>Aquibacillus</taxon>
    </lineage>
</organism>
<dbReference type="FunFam" id="3.40.1190.20:FF:000001">
    <property type="entry name" value="Phosphofructokinase"/>
    <property type="match status" value="1"/>
</dbReference>
<dbReference type="UniPathway" id="UPA00704">
    <property type="reaction ID" value="UER00715"/>
</dbReference>
<dbReference type="GO" id="GO:2001059">
    <property type="term" value="P:D-tagatose 6-phosphate catabolic process"/>
    <property type="evidence" value="ECO:0007669"/>
    <property type="project" value="UniProtKB-UniPathway"/>
</dbReference>
<comment type="catalytic activity">
    <reaction evidence="7">
        <text>D-tagatofuranose 6-phosphate + ATP = D-tagatofuranose 1,6-bisphosphate + ADP + H(+)</text>
        <dbReference type="Rhea" id="RHEA:12420"/>
        <dbReference type="ChEBI" id="CHEBI:15378"/>
        <dbReference type="ChEBI" id="CHEBI:30616"/>
        <dbReference type="ChEBI" id="CHEBI:58694"/>
        <dbReference type="ChEBI" id="CHEBI:58695"/>
        <dbReference type="ChEBI" id="CHEBI:456216"/>
        <dbReference type="EC" id="2.7.1.144"/>
    </reaction>
</comment>
<dbReference type="GO" id="GO:0005988">
    <property type="term" value="P:lactose metabolic process"/>
    <property type="evidence" value="ECO:0007669"/>
    <property type="project" value="UniProtKB-KW"/>
</dbReference>
<name>A0A6A8DBY7_9BACI</name>
<dbReference type="EMBL" id="WJNG01000003">
    <property type="protein sequence ID" value="MRH42046.1"/>
    <property type="molecule type" value="Genomic_DNA"/>
</dbReference>
<keyword evidence="3 7" id="KW-0547">Nucleotide-binding</keyword>
<dbReference type="Gene3D" id="3.40.1190.20">
    <property type="match status" value="1"/>
</dbReference>
<evidence type="ECO:0000256" key="3">
    <source>
        <dbReference type="ARBA" id="ARBA00022741"/>
    </source>
</evidence>
<keyword evidence="7" id="KW-0423">Lactose metabolism</keyword>
<dbReference type="PIRSF" id="PIRSF000535">
    <property type="entry name" value="1PFK/6PFK/LacC"/>
    <property type="match status" value="1"/>
</dbReference>
<dbReference type="InterPro" id="IPR002173">
    <property type="entry name" value="Carboh/pur_kinase_PfkB_CS"/>
</dbReference>
<comment type="similarity">
    <text evidence="1">Belongs to the carbohydrate kinase pfkB family.</text>
</comment>
<keyword evidence="4 8" id="KW-0418">Kinase</keyword>
<keyword evidence="2 7" id="KW-0808">Transferase</keyword>
<dbReference type="Proteomes" id="UP000799092">
    <property type="component" value="Unassembled WGS sequence"/>
</dbReference>
<keyword evidence="11" id="KW-1185">Reference proteome</keyword>
<evidence type="ECO:0000256" key="5">
    <source>
        <dbReference type="ARBA" id="ARBA00022840"/>
    </source>
</evidence>
<protein>
    <recommendedName>
        <fullName evidence="7">Tagatose-6-phosphate kinase</fullName>
        <ecNumber evidence="7">2.7.1.144</ecNumber>
    </recommendedName>
</protein>
<dbReference type="RefSeq" id="WP_153735699.1">
    <property type="nucleotide sequence ID" value="NZ_WJNG01000003.1"/>
</dbReference>
<dbReference type="PANTHER" id="PTHR46566">
    <property type="entry name" value="1-PHOSPHOFRUCTOKINASE-RELATED"/>
    <property type="match status" value="1"/>
</dbReference>
<evidence type="ECO:0000256" key="8">
    <source>
        <dbReference type="RuleBase" id="RU369061"/>
    </source>
</evidence>
<dbReference type="GO" id="GO:0005524">
    <property type="term" value="F:ATP binding"/>
    <property type="evidence" value="ECO:0007669"/>
    <property type="project" value="UniProtKB-UniRule"/>
</dbReference>
<accession>A0A6A8DBY7</accession>
<evidence type="ECO:0000256" key="2">
    <source>
        <dbReference type="ARBA" id="ARBA00022679"/>
    </source>
</evidence>
<dbReference type="PROSITE" id="PS00584">
    <property type="entry name" value="PFKB_KINASES_2"/>
    <property type="match status" value="1"/>
</dbReference>
<comment type="caution">
    <text evidence="10">The sequence shown here is derived from an EMBL/GenBank/DDBJ whole genome shotgun (WGS) entry which is preliminary data.</text>
</comment>
<dbReference type="CDD" id="cd01164">
    <property type="entry name" value="FruK_PfkB_like"/>
    <property type="match status" value="1"/>
</dbReference>
<dbReference type="GO" id="GO:0005829">
    <property type="term" value="C:cytosol"/>
    <property type="evidence" value="ECO:0007669"/>
    <property type="project" value="TreeGrafter"/>
</dbReference>
<dbReference type="Pfam" id="PF00294">
    <property type="entry name" value="PfkB"/>
    <property type="match status" value="1"/>
</dbReference>
<evidence type="ECO:0000259" key="9">
    <source>
        <dbReference type="Pfam" id="PF00294"/>
    </source>
</evidence>
<dbReference type="PANTHER" id="PTHR46566:SF1">
    <property type="entry name" value="1-PHOSPHOFRUCTOKINASE"/>
    <property type="match status" value="1"/>
</dbReference>
<dbReference type="SUPFAM" id="SSF53613">
    <property type="entry name" value="Ribokinase-like"/>
    <property type="match status" value="1"/>
</dbReference>
<comment type="similarity">
    <text evidence="7">Belongs to the carbohydrate kinase PfkB family. LacC subfamily.</text>
</comment>
<evidence type="ECO:0000256" key="1">
    <source>
        <dbReference type="ARBA" id="ARBA00005380"/>
    </source>
</evidence>
<dbReference type="InterPro" id="IPR022463">
    <property type="entry name" value="1-PFruKinase"/>
</dbReference>
<dbReference type="NCBIfam" id="TIGR03828">
    <property type="entry name" value="pfkB"/>
    <property type="match status" value="1"/>
</dbReference>
<dbReference type="EC" id="2.7.1.144" evidence="7"/>
<dbReference type="InterPro" id="IPR029056">
    <property type="entry name" value="Ribokinase-like"/>
</dbReference>
<sequence>MIYTCTLNPSVDYIIHVAQFKSGGLNRGEKSFYYPGGKGINVSRVLTRLDVKNTALGFVGGFTGEFIKSELINEGIHTDFIELTGKTRINMKLKSDSETEINGSGPDISEIQLQQLFNRVKGLSNGDILVASGSIPNSVPDDIYSQLATICNEKGIKMIADTSSKALKEIVGHDLFLIKPNQHELEELFNTTITSLTDALDYGLKLNQKGATHVIVSMGGQGAVYTSEDNQFIASVPTGTVQNTVGAGDSMVAGFLAAYSKNNEPLEAFKYAVAAGSSTAFSEDLCKKEDVEELVKKIVVKTM</sequence>
<evidence type="ECO:0000313" key="11">
    <source>
        <dbReference type="Proteomes" id="UP000799092"/>
    </source>
</evidence>
<evidence type="ECO:0000256" key="6">
    <source>
        <dbReference type="ARBA" id="ARBA00047745"/>
    </source>
</evidence>
<dbReference type="OrthoDB" id="9801219at2"/>
<comment type="catalytic activity">
    <reaction evidence="6 8">
        <text>beta-D-fructose 1-phosphate + ATP = beta-D-fructose 1,6-bisphosphate + ADP + H(+)</text>
        <dbReference type="Rhea" id="RHEA:14213"/>
        <dbReference type="ChEBI" id="CHEBI:15378"/>
        <dbReference type="ChEBI" id="CHEBI:30616"/>
        <dbReference type="ChEBI" id="CHEBI:32966"/>
        <dbReference type="ChEBI" id="CHEBI:138881"/>
        <dbReference type="ChEBI" id="CHEBI:456216"/>
        <dbReference type="EC" id="2.7.1.56"/>
    </reaction>
</comment>
<evidence type="ECO:0000313" key="10">
    <source>
        <dbReference type="EMBL" id="MRH42046.1"/>
    </source>
</evidence>
<evidence type="ECO:0000256" key="4">
    <source>
        <dbReference type="ARBA" id="ARBA00022777"/>
    </source>
</evidence>
<dbReference type="GO" id="GO:0008662">
    <property type="term" value="F:1-phosphofructokinase activity"/>
    <property type="evidence" value="ECO:0007669"/>
    <property type="project" value="UniProtKB-UniRule"/>
</dbReference>
<dbReference type="AlphaFoldDB" id="A0A6A8DBY7"/>
<evidence type="ECO:0000256" key="7">
    <source>
        <dbReference type="PIRNR" id="PIRNR000535"/>
    </source>
</evidence>
<dbReference type="InterPro" id="IPR011611">
    <property type="entry name" value="PfkB_dom"/>
</dbReference>
<dbReference type="GO" id="GO:0016052">
    <property type="term" value="P:carbohydrate catabolic process"/>
    <property type="evidence" value="ECO:0007669"/>
    <property type="project" value="UniProtKB-ARBA"/>
</dbReference>
<dbReference type="GO" id="GO:0044281">
    <property type="term" value="P:small molecule metabolic process"/>
    <property type="evidence" value="ECO:0007669"/>
    <property type="project" value="UniProtKB-ARBA"/>
</dbReference>
<comment type="function">
    <text evidence="8">Catalyzes the ATP-dependent phosphorylation of fructose-l-phosphate to fructose-l,6-bisphosphate.</text>
</comment>
<reference evidence="10" key="1">
    <citation type="submission" date="2019-11" db="EMBL/GenBank/DDBJ databases">
        <authorList>
            <person name="Li J."/>
        </authorList>
    </citation>
    <scope>NUCLEOTIDE SEQUENCE</scope>
    <source>
        <strain evidence="10">B6B</strain>
    </source>
</reference>
<feature type="domain" description="Carbohydrate kinase PfkB" evidence="9">
    <location>
        <begin position="7"/>
        <end position="281"/>
    </location>
</feature>
<dbReference type="GO" id="GO:0009024">
    <property type="term" value="F:tagatose-6-phosphate kinase activity"/>
    <property type="evidence" value="ECO:0007669"/>
    <property type="project" value="UniProtKB-EC"/>
</dbReference>
<gene>
    <name evidence="10" type="primary">pfkB</name>
    <name evidence="10" type="ORF">GH741_05070</name>
</gene>
<comment type="pathway">
    <text evidence="7">Carbohydrate metabolism; D-tagatose 6-phosphate degradation; D-glyceraldehyde 3-phosphate and glycerone phosphate from D-tagatose 6-phosphate: step 1/2.</text>
</comment>
<dbReference type="InterPro" id="IPR017583">
    <property type="entry name" value="Tagatose/fructose_Pkinase"/>
</dbReference>